<evidence type="ECO:0000256" key="1">
    <source>
        <dbReference type="SAM" id="MobiDB-lite"/>
    </source>
</evidence>
<comment type="caution">
    <text evidence="3">The sequence shown here is derived from an EMBL/GenBank/DDBJ whole genome shotgun (WGS) entry which is preliminary data.</text>
</comment>
<organism evidence="3 4">
    <name type="scientific">Patella caerulea</name>
    <name type="common">Rayed Mediterranean limpet</name>
    <dbReference type="NCBI Taxonomy" id="87958"/>
    <lineage>
        <taxon>Eukaryota</taxon>
        <taxon>Metazoa</taxon>
        <taxon>Spiralia</taxon>
        <taxon>Lophotrochozoa</taxon>
        <taxon>Mollusca</taxon>
        <taxon>Gastropoda</taxon>
        <taxon>Patellogastropoda</taxon>
        <taxon>Patelloidea</taxon>
        <taxon>Patellidae</taxon>
        <taxon>Patella</taxon>
    </lineage>
</organism>
<feature type="region of interest" description="Disordered" evidence="1">
    <location>
        <begin position="499"/>
        <end position="555"/>
    </location>
</feature>
<feature type="compositionally biased region" description="Polar residues" evidence="1">
    <location>
        <begin position="505"/>
        <end position="540"/>
    </location>
</feature>
<feature type="region of interest" description="Disordered" evidence="1">
    <location>
        <begin position="128"/>
        <end position="225"/>
    </location>
</feature>
<gene>
    <name evidence="3" type="ORF">SNE40_002143</name>
</gene>
<dbReference type="PANTHER" id="PTHR15463:SF2">
    <property type="entry name" value="SYNERGIN GAMMA"/>
    <property type="match status" value="1"/>
</dbReference>
<feature type="compositionally biased region" description="Low complexity" evidence="1">
    <location>
        <begin position="171"/>
        <end position="186"/>
    </location>
</feature>
<evidence type="ECO:0000259" key="2">
    <source>
        <dbReference type="Pfam" id="PF25999"/>
    </source>
</evidence>
<proteinExistence type="predicted"/>
<dbReference type="InterPro" id="IPR059024">
    <property type="entry name" value="SYNRG_C"/>
</dbReference>
<dbReference type="InterPro" id="IPR039656">
    <property type="entry name" value="SYNRG"/>
</dbReference>
<feature type="compositionally biased region" description="Acidic residues" evidence="1">
    <location>
        <begin position="193"/>
        <end position="204"/>
    </location>
</feature>
<protein>
    <recommendedName>
        <fullName evidence="2">Synergin gamma C-terminal domain-containing protein</fullName>
    </recommendedName>
</protein>
<feature type="region of interest" description="Disordered" evidence="1">
    <location>
        <begin position="298"/>
        <end position="325"/>
    </location>
</feature>
<evidence type="ECO:0000313" key="4">
    <source>
        <dbReference type="Proteomes" id="UP001347796"/>
    </source>
</evidence>
<evidence type="ECO:0000313" key="3">
    <source>
        <dbReference type="EMBL" id="KAK6190224.1"/>
    </source>
</evidence>
<dbReference type="GO" id="GO:0030130">
    <property type="term" value="C:clathrin coat of trans-Golgi network vesicle"/>
    <property type="evidence" value="ECO:0007669"/>
    <property type="project" value="TreeGrafter"/>
</dbReference>
<dbReference type="PANTHER" id="PTHR15463">
    <property type="entry name" value="AP1 GAMMA SUBUNIT BINDING PROTEIN 1"/>
    <property type="match status" value="1"/>
</dbReference>
<feature type="compositionally biased region" description="Polar residues" evidence="1">
    <location>
        <begin position="308"/>
        <end position="320"/>
    </location>
</feature>
<name>A0AAN8KCQ8_PATCE</name>
<accession>A0AAN8KCQ8</accession>
<feature type="region of interest" description="Disordered" evidence="1">
    <location>
        <begin position="449"/>
        <end position="485"/>
    </location>
</feature>
<keyword evidence="4" id="KW-1185">Reference proteome</keyword>
<feature type="compositionally biased region" description="Basic and acidic residues" evidence="1">
    <location>
        <begin position="473"/>
        <end position="485"/>
    </location>
</feature>
<feature type="region of interest" description="Disordered" evidence="1">
    <location>
        <begin position="384"/>
        <end position="428"/>
    </location>
</feature>
<dbReference type="AlphaFoldDB" id="A0AAN8KCQ8"/>
<dbReference type="Pfam" id="PF25999">
    <property type="entry name" value="SYNRG_C"/>
    <property type="match status" value="1"/>
</dbReference>
<sequence>MENLLSSDPNEYKLTAAFDILGHTTPNSLDEEYYTDCRDSTSQLSTSEQSESEDIKNFETYVEEFNRKKEMLHPESPLHNPFPRLPVVQQTSADVVIPPLPPVRSGLQLSSEATSSREFTDFKSAPVLTSAQDSDPDFADFQAAPKSSGSEPNLLGEEDKYGALRSLVIDEPASTNEATATSETVTPFAQFGEESDQNESEGDWADFASAPPAEDTNTKTSDKNTLNLVADNVESDWADFGDTKTPTAGAVNDEPSWNPSASSFLGAPAVKSNITAKLVQNEPTNSLFPSVAIKTENTDDDWSDFSGAASNDQQTPIPSENTDDDWFNTPVISDTSLSSNSVVTVKKSHLQSDEIMGMFKVRDDPGTQASYKLPNLEQKVNKFRQPSLDDDNDNDPPPLDYIDDDEDHGFSRGYDLDEYNSPSPIGGYGYGNSNKGMFLNQVAKKVAEKRLDDRDRSSLSPETEDDANSYSSKDTDSYNWKDRSKQLREDSQSVCSLELPAKGNSIKTNSDNGGSDSQSVSSMEFCNFEGSSKTPVSAESKSLDSLDFPPDGNDNEGIEVTDVENTGIVNSSNSISNNMSQTTLTGGVIKSLADKYNITDEVMTSDRYSYEWERCLDNCWRMIKDSNTIFNSISSSSVCNEVLKSSQGSSYITGIVEIYRVTCRVMTAMKAHNLTTPPLERLLKDIDLAWNNLTAFFVGASVLPDIKAFDFKFGVIKSDSEEAQFNACGVCLLNVDVKIKATWCDEDVTKLTYGRRQYHAPCANFWVNCVDSTLPGLRLPELL</sequence>
<reference evidence="3 4" key="1">
    <citation type="submission" date="2024-01" db="EMBL/GenBank/DDBJ databases">
        <title>The genome of the rayed Mediterranean limpet Patella caerulea (Linnaeus, 1758).</title>
        <authorList>
            <person name="Anh-Thu Weber A."/>
            <person name="Halstead-Nussloch G."/>
        </authorList>
    </citation>
    <scope>NUCLEOTIDE SEQUENCE [LARGE SCALE GENOMIC DNA]</scope>
    <source>
        <strain evidence="3">AATW-2023a</strain>
        <tissue evidence="3">Whole specimen</tissue>
    </source>
</reference>
<feature type="domain" description="Synergin gamma C-terminal" evidence="2">
    <location>
        <begin position="604"/>
        <end position="777"/>
    </location>
</feature>
<dbReference type="EMBL" id="JAZGQO010000002">
    <property type="protein sequence ID" value="KAK6190224.1"/>
    <property type="molecule type" value="Genomic_DNA"/>
</dbReference>
<dbReference type="Proteomes" id="UP001347796">
    <property type="component" value="Unassembled WGS sequence"/>
</dbReference>